<evidence type="ECO:0000313" key="1">
    <source>
        <dbReference type="EnsemblPlants" id="AVESA.00010b.r2.4AG0630000.1.CDS"/>
    </source>
</evidence>
<organism evidence="1 2">
    <name type="scientific">Avena sativa</name>
    <name type="common">Oat</name>
    <dbReference type="NCBI Taxonomy" id="4498"/>
    <lineage>
        <taxon>Eukaryota</taxon>
        <taxon>Viridiplantae</taxon>
        <taxon>Streptophyta</taxon>
        <taxon>Embryophyta</taxon>
        <taxon>Tracheophyta</taxon>
        <taxon>Spermatophyta</taxon>
        <taxon>Magnoliopsida</taxon>
        <taxon>Liliopsida</taxon>
        <taxon>Poales</taxon>
        <taxon>Poaceae</taxon>
        <taxon>BOP clade</taxon>
        <taxon>Pooideae</taxon>
        <taxon>Poodae</taxon>
        <taxon>Poeae</taxon>
        <taxon>Poeae Chloroplast Group 1 (Aveneae type)</taxon>
        <taxon>Aveninae</taxon>
        <taxon>Avena</taxon>
    </lineage>
</organism>
<dbReference type="EnsemblPlants" id="AVESA.00010b.r2.4AG0630000.1">
    <property type="protein sequence ID" value="AVESA.00010b.r2.4AG0630000.1.CDS"/>
    <property type="gene ID" value="AVESA.00010b.r2.4AG0630000"/>
</dbReference>
<keyword evidence="2" id="KW-1185">Reference proteome</keyword>
<name>A0ACD5WGS1_AVESA</name>
<sequence length="408" mass="45733">MQKSTRLNDHTASLRKVQSATIKKNKCGSGRKRGRRGHLFIMEESIRLQEELNAAWVKQFGNSLPERDVSSTKFEEQQFGSVCERGQDQWCQLSKKVTSRDEMLFACTGIVLPCGTSRLDLTRFLTSSRLVTVFNQKRNKDDKLRVAVRLPNKTTIPGILGLYDKYVAIVTSLGFQSVSPLDMYRDIDLPDAPIMVASGRAYKSFSLMGTIGVLTDAPIGVHYEDLSASTCQITEAGLGGPLIDLAGKFLGMNICFHGDTGKPLFLPRILLRQLLEKYEILTPWKKYGGIITPYPAGLSMEITNTSTHGSYSAPPGASRIIPSGFMDTWNWLEFMGYPKPPPLMLELKGRLVRKYDDVFGCLHAWKGYKLGIPPTYEKNAWLRLDKKIIETISRRVVSLVSFNSDFNS</sequence>
<dbReference type="Proteomes" id="UP001732700">
    <property type="component" value="Chromosome 4A"/>
</dbReference>
<protein>
    <submittedName>
        <fullName evidence="1">Uncharacterized protein</fullName>
    </submittedName>
</protein>
<proteinExistence type="predicted"/>
<evidence type="ECO:0000313" key="2">
    <source>
        <dbReference type="Proteomes" id="UP001732700"/>
    </source>
</evidence>
<reference evidence="1" key="1">
    <citation type="submission" date="2021-05" db="EMBL/GenBank/DDBJ databases">
        <authorList>
            <person name="Scholz U."/>
            <person name="Mascher M."/>
            <person name="Fiebig A."/>
        </authorList>
    </citation>
    <scope>NUCLEOTIDE SEQUENCE [LARGE SCALE GENOMIC DNA]</scope>
</reference>
<reference evidence="1" key="2">
    <citation type="submission" date="2025-09" db="UniProtKB">
        <authorList>
            <consortium name="EnsemblPlants"/>
        </authorList>
    </citation>
    <scope>IDENTIFICATION</scope>
</reference>
<accession>A0ACD5WGS1</accession>